<keyword evidence="1" id="KW-1133">Transmembrane helix</keyword>
<evidence type="ECO:0000313" key="3">
    <source>
        <dbReference type="Proteomes" id="UP001152607"/>
    </source>
</evidence>
<feature type="transmembrane region" description="Helical" evidence="1">
    <location>
        <begin position="218"/>
        <end position="241"/>
    </location>
</feature>
<dbReference type="PANTHER" id="PTHR28019:SF7">
    <property type="entry name" value="SUR7 PROTEIN"/>
    <property type="match status" value="1"/>
</dbReference>
<comment type="caution">
    <text evidence="2">The sequence shown here is derived from an EMBL/GenBank/DDBJ whole genome shotgun (WGS) entry which is preliminary data.</text>
</comment>
<sequence length="303" mass="32497">MRFLAIVPILCCTAALILSFLCLFAGHKPSFMTDYPIMTLNVSRLPEGLVNSTLESDSSPLSSLWDKVPSGIKDPIEGAANSVASSIGEELGIEDWYSAHLLDFCYGQYTPTESPNATISAGDIDKNVTGCSNQTAMFHFDPQQIIEDALNKSGTGITLDDLKWPEDIQTGLDTLRVVSVTAFVLYCIAIALIFIALVAALPALFAQGRLAACLNWMVGILAFLAIGLASALITALIVKGGNIVNEKGNPVGVEAHRGNKFLALTWAATGLMFITLLVWSFEICCGPHSRRAKKNTYSPAKHG</sequence>
<proteinExistence type="predicted"/>
<organism evidence="2 3">
    <name type="scientific">Periconia digitata</name>
    <dbReference type="NCBI Taxonomy" id="1303443"/>
    <lineage>
        <taxon>Eukaryota</taxon>
        <taxon>Fungi</taxon>
        <taxon>Dikarya</taxon>
        <taxon>Ascomycota</taxon>
        <taxon>Pezizomycotina</taxon>
        <taxon>Dothideomycetes</taxon>
        <taxon>Pleosporomycetidae</taxon>
        <taxon>Pleosporales</taxon>
        <taxon>Massarineae</taxon>
        <taxon>Periconiaceae</taxon>
        <taxon>Periconia</taxon>
    </lineage>
</organism>
<dbReference type="AlphaFoldDB" id="A0A9W4U883"/>
<feature type="transmembrane region" description="Helical" evidence="1">
    <location>
        <begin position="261"/>
        <end position="281"/>
    </location>
</feature>
<dbReference type="Proteomes" id="UP001152607">
    <property type="component" value="Unassembled WGS sequence"/>
</dbReference>
<evidence type="ECO:0000313" key="2">
    <source>
        <dbReference type="EMBL" id="CAI6331542.1"/>
    </source>
</evidence>
<dbReference type="GO" id="GO:0005886">
    <property type="term" value="C:plasma membrane"/>
    <property type="evidence" value="ECO:0007669"/>
    <property type="project" value="InterPro"/>
</dbReference>
<dbReference type="InterPro" id="IPR009571">
    <property type="entry name" value="SUR7/Rim9-like_fungi"/>
</dbReference>
<evidence type="ECO:0000256" key="1">
    <source>
        <dbReference type="SAM" id="Phobius"/>
    </source>
</evidence>
<dbReference type="InterPro" id="IPR052413">
    <property type="entry name" value="SUR7_domain"/>
</dbReference>
<protein>
    <submittedName>
        <fullName evidence="2">Uncharacterized protein</fullName>
    </submittedName>
</protein>
<dbReference type="Pfam" id="PF06687">
    <property type="entry name" value="SUR7"/>
    <property type="match status" value="1"/>
</dbReference>
<feature type="transmembrane region" description="Helical" evidence="1">
    <location>
        <begin position="183"/>
        <end position="206"/>
    </location>
</feature>
<keyword evidence="1" id="KW-0812">Transmembrane</keyword>
<keyword evidence="1" id="KW-0472">Membrane</keyword>
<dbReference type="OrthoDB" id="4159154at2759"/>
<dbReference type="GO" id="GO:0051285">
    <property type="term" value="C:cell cortex of cell tip"/>
    <property type="evidence" value="ECO:0007669"/>
    <property type="project" value="TreeGrafter"/>
</dbReference>
<dbReference type="EMBL" id="CAOQHR010000003">
    <property type="protein sequence ID" value="CAI6331542.1"/>
    <property type="molecule type" value="Genomic_DNA"/>
</dbReference>
<gene>
    <name evidence="2" type="ORF">PDIGIT_LOCUS4567</name>
</gene>
<accession>A0A9W4U883</accession>
<reference evidence="2" key="1">
    <citation type="submission" date="2023-01" db="EMBL/GenBank/DDBJ databases">
        <authorList>
            <person name="Van Ghelder C."/>
            <person name="Rancurel C."/>
        </authorList>
    </citation>
    <scope>NUCLEOTIDE SEQUENCE</scope>
    <source>
        <strain evidence="2">CNCM I-4278</strain>
    </source>
</reference>
<dbReference type="GO" id="GO:0031505">
    <property type="term" value="P:fungal-type cell wall organization"/>
    <property type="evidence" value="ECO:0007669"/>
    <property type="project" value="TreeGrafter"/>
</dbReference>
<keyword evidence="3" id="KW-1185">Reference proteome</keyword>
<name>A0A9W4U883_9PLEO</name>
<dbReference type="PANTHER" id="PTHR28019">
    <property type="entry name" value="CELL MEMBRANE PROTEIN YLR413W-RELATED"/>
    <property type="match status" value="1"/>
</dbReference>